<feature type="transmembrane region" description="Helical" evidence="6">
    <location>
        <begin position="44"/>
        <end position="70"/>
    </location>
</feature>
<organism evidence="8 9">
    <name type="scientific">Bradyrhizobium neotropicale</name>
    <dbReference type="NCBI Taxonomy" id="1497615"/>
    <lineage>
        <taxon>Bacteria</taxon>
        <taxon>Pseudomonadati</taxon>
        <taxon>Pseudomonadota</taxon>
        <taxon>Alphaproteobacteria</taxon>
        <taxon>Hyphomicrobiales</taxon>
        <taxon>Nitrobacteraceae</taxon>
        <taxon>Bradyrhizobium</taxon>
    </lineage>
</organism>
<evidence type="ECO:0000256" key="2">
    <source>
        <dbReference type="ARBA" id="ARBA00022692"/>
    </source>
</evidence>
<evidence type="ECO:0000313" key="8">
    <source>
        <dbReference type="EMBL" id="OAF08976.1"/>
    </source>
</evidence>
<dbReference type="EMBL" id="LSEF01000100">
    <property type="protein sequence ID" value="OAF08976.1"/>
    <property type="molecule type" value="Genomic_DNA"/>
</dbReference>
<evidence type="ECO:0000313" key="9">
    <source>
        <dbReference type="Proteomes" id="UP000077173"/>
    </source>
</evidence>
<evidence type="ECO:0000259" key="7">
    <source>
        <dbReference type="Pfam" id="PF06305"/>
    </source>
</evidence>
<keyword evidence="9" id="KW-1185">Reference proteome</keyword>
<protein>
    <recommendedName>
        <fullName evidence="7">Lipopolysaccharide assembly protein A domain-containing protein</fullName>
    </recommendedName>
</protein>
<name>A0A176YNY3_9BRAD</name>
<dbReference type="Pfam" id="PF06305">
    <property type="entry name" value="LapA_dom"/>
    <property type="match status" value="1"/>
</dbReference>
<accession>A0A176YNY3</accession>
<keyword evidence="1" id="KW-1003">Cell membrane</keyword>
<evidence type="ECO:0000256" key="1">
    <source>
        <dbReference type="ARBA" id="ARBA00022475"/>
    </source>
</evidence>
<dbReference type="AlphaFoldDB" id="A0A176YNY3"/>
<dbReference type="Proteomes" id="UP000077173">
    <property type="component" value="Unassembled WGS sequence"/>
</dbReference>
<feature type="region of interest" description="Disordered" evidence="5">
    <location>
        <begin position="98"/>
        <end position="130"/>
    </location>
</feature>
<keyword evidence="4 6" id="KW-0472">Membrane</keyword>
<feature type="domain" description="Lipopolysaccharide assembly protein A" evidence="7">
    <location>
        <begin position="43"/>
        <end position="92"/>
    </location>
</feature>
<proteinExistence type="predicted"/>
<dbReference type="InterPro" id="IPR010445">
    <property type="entry name" value="LapA_dom"/>
</dbReference>
<keyword evidence="2 6" id="KW-0812">Transmembrane</keyword>
<gene>
    <name evidence="8" type="ORF">AXW67_27500</name>
</gene>
<evidence type="ECO:0000256" key="5">
    <source>
        <dbReference type="SAM" id="MobiDB-lite"/>
    </source>
</evidence>
<sequence length="130" mass="13919">MRKFLTALVVIPLGFVLVDFAIANRHFVTVSYDPLVSDDSSLSFSLPLFLLLIVVGVLGVVAGGSAVWLAQGRWRRAARRNEAEARSARAELADLRAAAAPAKPDPQRLPVPTGAGLYGPVGRDKQRATL</sequence>
<evidence type="ECO:0000256" key="4">
    <source>
        <dbReference type="ARBA" id="ARBA00023136"/>
    </source>
</evidence>
<dbReference type="GO" id="GO:0005886">
    <property type="term" value="C:plasma membrane"/>
    <property type="evidence" value="ECO:0007669"/>
    <property type="project" value="InterPro"/>
</dbReference>
<reference evidence="8 9" key="1">
    <citation type="submission" date="2016-02" db="EMBL/GenBank/DDBJ databases">
        <title>Draft genome sequence of the strain BR 10247T Bradyrhizobium neotropicale isolated from nodules of Centrolobium paraense.</title>
        <authorList>
            <person name="Simoes-Araujo J.L."/>
            <person name="Barauna A.C."/>
            <person name="Silva K."/>
            <person name="Zilli J.E."/>
        </authorList>
    </citation>
    <scope>NUCLEOTIDE SEQUENCE [LARGE SCALE GENOMIC DNA]</scope>
    <source>
        <strain evidence="8 9">BR 10247</strain>
    </source>
</reference>
<comment type="caution">
    <text evidence="8">The sequence shown here is derived from an EMBL/GenBank/DDBJ whole genome shotgun (WGS) entry which is preliminary data.</text>
</comment>
<evidence type="ECO:0000256" key="3">
    <source>
        <dbReference type="ARBA" id="ARBA00022989"/>
    </source>
</evidence>
<evidence type="ECO:0000256" key="6">
    <source>
        <dbReference type="SAM" id="Phobius"/>
    </source>
</evidence>
<keyword evidence="3 6" id="KW-1133">Transmembrane helix</keyword>
<dbReference type="RefSeq" id="WP_063681438.1">
    <property type="nucleotide sequence ID" value="NZ_LSEF01000100.1"/>
</dbReference>